<proteinExistence type="predicted"/>
<organism evidence="1 2">
    <name type="scientific">Candidatus Methylobacter favarea</name>
    <dbReference type="NCBI Taxonomy" id="2707345"/>
    <lineage>
        <taxon>Bacteria</taxon>
        <taxon>Pseudomonadati</taxon>
        <taxon>Pseudomonadota</taxon>
        <taxon>Gammaproteobacteria</taxon>
        <taxon>Methylococcales</taxon>
        <taxon>Methylococcaceae</taxon>
        <taxon>Methylobacter</taxon>
    </lineage>
</organism>
<gene>
    <name evidence="1" type="ORF">METHB2_180041</name>
</gene>
<accession>A0A8S0Y5Z0</accession>
<dbReference type="Proteomes" id="UP000494216">
    <property type="component" value="Unassembled WGS sequence"/>
</dbReference>
<reference evidence="1 2" key="1">
    <citation type="submission" date="2020-02" db="EMBL/GenBank/DDBJ databases">
        <authorList>
            <person name="Hogendoorn C."/>
        </authorList>
    </citation>
    <scope>NUCLEOTIDE SEQUENCE [LARGE SCALE GENOMIC DNA]</scope>
    <source>
        <strain evidence="1">METHB21</strain>
    </source>
</reference>
<evidence type="ECO:0000313" key="2">
    <source>
        <dbReference type="Proteomes" id="UP000494216"/>
    </source>
</evidence>
<keyword evidence="2" id="KW-1185">Reference proteome</keyword>
<evidence type="ECO:0000313" key="1">
    <source>
        <dbReference type="EMBL" id="CAA9890090.1"/>
    </source>
</evidence>
<name>A0A8S0Y5Z0_9GAMM</name>
<dbReference type="AlphaFoldDB" id="A0A8S0Y5Z0"/>
<sequence>MQIPRCKPLQLKHRIVGLSTSQPTNKIKLILFSDAAQGAEEKPGMIILG</sequence>
<comment type="caution">
    <text evidence="1">The sequence shown here is derived from an EMBL/GenBank/DDBJ whole genome shotgun (WGS) entry which is preliminary data.</text>
</comment>
<dbReference type="EMBL" id="CADCXN010000045">
    <property type="protein sequence ID" value="CAA9890090.1"/>
    <property type="molecule type" value="Genomic_DNA"/>
</dbReference>
<protein>
    <submittedName>
        <fullName evidence="1">Uncharacterized protein</fullName>
    </submittedName>
</protein>